<gene>
    <name evidence="1" type="ORF">NDES1114_LOCUS33761</name>
</gene>
<proteinExistence type="predicted"/>
<evidence type="ECO:0008006" key="2">
    <source>
        <dbReference type="Google" id="ProtNLM"/>
    </source>
</evidence>
<dbReference type="AlphaFoldDB" id="A0A7S1QZR3"/>
<dbReference type="InterPro" id="IPR012675">
    <property type="entry name" value="Beta-grasp_dom_sf"/>
</dbReference>
<dbReference type="SUPFAM" id="SSF54285">
    <property type="entry name" value="MoaD/ThiS"/>
    <property type="match status" value="1"/>
</dbReference>
<reference evidence="1" key="1">
    <citation type="submission" date="2021-01" db="EMBL/GenBank/DDBJ databases">
        <authorList>
            <person name="Corre E."/>
            <person name="Pelletier E."/>
            <person name="Niang G."/>
            <person name="Scheremetjew M."/>
            <person name="Finn R."/>
            <person name="Kale V."/>
            <person name="Holt S."/>
            <person name="Cochrane G."/>
            <person name="Meng A."/>
            <person name="Brown T."/>
            <person name="Cohen L."/>
        </authorList>
    </citation>
    <scope>NUCLEOTIDE SEQUENCE</scope>
    <source>
        <strain evidence="1">CCAP 1951/1</strain>
    </source>
</reference>
<dbReference type="EMBL" id="HBGF01050419">
    <property type="protein sequence ID" value="CAD9152765.1"/>
    <property type="molecule type" value="Transcribed_RNA"/>
</dbReference>
<dbReference type="Gene3D" id="3.10.20.30">
    <property type="match status" value="1"/>
</dbReference>
<evidence type="ECO:0000313" key="1">
    <source>
        <dbReference type="EMBL" id="CAD9152765.1"/>
    </source>
</evidence>
<organism evidence="1">
    <name type="scientific">Neobodo designis</name>
    <name type="common">Flagellated protozoan</name>
    <name type="synonym">Bodo designis</name>
    <dbReference type="NCBI Taxonomy" id="312471"/>
    <lineage>
        <taxon>Eukaryota</taxon>
        <taxon>Discoba</taxon>
        <taxon>Euglenozoa</taxon>
        <taxon>Kinetoplastea</taxon>
        <taxon>Metakinetoplastina</taxon>
        <taxon>Neobodonida</taxon>
        <taxon>Neobodo</taxon>
    </lineage>
</organism>
<dbReference type="InterPro" id="IPR016155">
    <property type="entry name" value="Mopterin_synth/thiamin_S_b"/>
</dbReference>
<sequence length="100" mass="9913">MYTVLLFGDVKAQAGTSSVLVPPPASGGEHTALSLLEALRSGVGVLNGATKAPFAAPASWADLVRPAVLAVDMEYVAGDGLGRTIAATAEVALIPPISGG</sequence>
<protein>
    <recommendedName>
        <fullName evidence="2">Molybdopterin synthase sulfur carrier subunit</fullName>
    </recommendedName>
</protein>
<accession>A0A7S1QZR3</accession>
<name>A0A7S1QZR3_NEODS</name>